<evidence type="ECO:0000256" key="6">
    <source>
        <dbReference type="SAM" id="Phobius"/>
    </source>
</evidence>
<keyword evidence="5 6" id="KW-0472">Membrane</keyword>
<evidence type="ECO:0000256" key="2">
    <source>
        <dbReference type="ARBA" id="ARBA00022448"/>
    </source>
</evidence>
<reference evidence="8 9" key="1">
    <citation type="submission" date="2016-11" db="EMBL/GenBank/DDBJ databases">
        <title>Paenibacillus species isolates.</title>
        <authorList>
            <person name="Beno S.M."/>
        </authorList>
    </citation>
    <scope>NUCLEOTIDE SEQUENCE [LARGE SCALE GENOMIC DNA]</scope>
    <source>
        <strain evidence="8 9">FSL R5-0378</strain>
    </source>
</reference>
<evidence type="ECO:0000256" key="5">
    <source>
        <dbReference type="ARBA" id="ARBA00023136"/>
    </source>
</evidence>
<keyword evidence="4 6" id="KW-1133">Transmembrane helix</keyword>
<dbReference type="InterPro" id="IPR020846">
    <property type="entry name" value="MFS_dom"/>
</dbReference>
<name>A0A1R1F225_9BACL</name>
<dbReference type="PROSITE" id="PS51257">
    <property type="entry name" value="PROKAR_LIPOPROTEIN"/>
    <property type="match status" value="1"/>
</dbReference>
<keyword evidence="3 6" id="KW-0812">Transmembrane</keyword>
<gene>
    <name evidence="8" type="ORF">BK138_05820</name>
</gene>
<feature type="transmembrane region" description="Helical" evidence="6">
    <location>
        <begin position="180"/>
        <end position="198"/>
    </location>
</feature>
<evidence type="ECO:0000256" key="4">
    <source>
        <dbReference type="ARBA" id="ARBA00022989"/>
    </source>
</evidence>
<dbReference type="PANTHER" id="PTHR23528">
    <property type="match status" value="1"/>
</dbReference>
<sequence length="432" mass="46254">MAKAKIIGQTITPFKRLTFGIMFGYACMMLALMTPATLLLTFKMVEIDPNGYTSSYGLVSGIGAFFALIGNPLGGAISDRTNISFGRRRTWILLGPLFGCAALLWVGMSTQIWQIIIGWAIAQLFFNFGMAAYTALIPDQVKEEKQGTISGLLGTVLPVAMALGMVLMTAMTDASSTTKWSLLAAIGIVGPIISLFIIQDGKVQVEHMAQEKMTLGEKLSRVYPNPRKFPAFSWAVVSKFLLMMGYCSSLYLTVMLVNRMGYSESAATAAVATINIVSMVAMAVTSIFGGVLSDKFRKQKPFLYISALIIIAAILIYAFIAHNTAFIVASAVMGLGFGCFTAVDMALVSRILPNKEDAAKDFGIMNVANALPQSIVPAIAPLLLNIGGWSFFYIVLAVCVVAGVAALKPLPEVGEHAGESNPTNLEMGRSVS</sequence>
<comment type="caution">
    <text evidence="8">The sequence shown here is derived from an EMBL/GenBank/DDBJ whole genome shotgun (WGS) entry which is preliminary data.</text>
</comment>
<dbReference type="CDD" id="cd06174">
    <property type="entry name" value="MFS"/>
    <property type="match status" value="1"/>
</dbReference>
<protein>
    <submittedName>
        <fullName evidence="8">MFS transporter</fullName>
    </submittedName>
</protein>
<feature type="transmembrane region" description="Helical" evidence="6">
    <location>
        <begin position="326"/>
        <end position="352"/>
    </location>
</feature>
<organism evidence="8 9">
    <name type="scientific">Paenibacillus rhizosphaerae</name>
    <dbReference type="NCBI Taxonomy" id="297318"/>
    <lineage>
        <taxon>Bacteria</taxon>
        <taxon>Bacillati</taxon>
        <taxon>Bacillota</taxon>
        <taxon>Bacilli</taxon>
        <taxon>Bacillales</taxon>
        <taxon>Paenibacillaceae</taxon>
        <taxon>Paenibacillus</taxon>
    </lineage>
</organism>
<evidence type="ECO:0000256" key="3">
    <source>
        <dbReference type="ARBA" id="ARBA00022692"/>
    </source>
</evidence>
<dbReference type="PANTHER" id="PTHR23528:SF1">
    <property type="entry name" value="MAJOR FACILITATOR SUPERFAMILY (MFS) PROFILE DOMAIN-CONTAINING PROTEIN"/>
    <property type="match status" value="1"/>
</dbReference>
<dbReference type="GO" id="GO:0005886">
    <property type="term" value="C:plasma membrane"/>
    <property type="evidence" value="ECO:0007669"/>
    <property type="project" value="UniProtKB-SubCell"/>
</dbReference>
<dbReference type="InterPro" id="IPR011701">
    <property type="entry name" value="MFS"/>
</dbReference>
<feature type="transmembrane region" description="Helical" evidence="6">
    <location>
        <begin position="112"/>
        <end position="136"/>
    </location>
</feature>
<accession>A0A1R1F225</accession>
<feature type="transmembrane region" description="Helical" evidence="6">
    <location>
        <begin position="148"/>
        <end position="168"/>
    </location>
</feature>
<dbReference type="Gene3D" id="1.20.1250.20">
    <property type="entry name" value="MFS general substrate transporter like domains"/>
    <property type="match status" value="2"/>
</dbReference>
<dbReference type="Proteomes" id="UP000187172">
    <property type="component" value="Unassembled WGS sequence"/>
</dbReference>
<dbReference type="InterPro" id="IPR036259">
    <property type="entry name" value="MFS_trans_sf"/>
</dbReference>
<dbReference type="RefSeq" id="WP_076167191.1">
    <property type="nucleotide sequence ID" value="NZ_MRTP01000001.1"/>
</dbReference>
<dbReference type="AlphaFoldDB" id="A0A1R1F225"/>
<dbReference type="EMBL" id="MRTP01000001">
    <property type="protein sequence ID" value="OMF58080.1"/>
    <property type="molecule type" value="Genomic_DNA"/>
</dbReference>
<feature type="transmembrane region" description="Helical" evidence="6">
    <location>
        <begin position="21"/>
        <end position="42"/>
    </location>
</feature>
<comment type="subcellular location">
    <subcellularLocation>
        <location evidence="1">Cell membrane</location>
        <topology evidence="1">Multi-pass membrane protein</topology>
    </subcellularLocation>
</comment>
<feature type="transmembrane region" description="Helical" evidence="6">
    <location>
        <begin position="302"/>
        <end position="320"/>
    </location>
</feature>
<proteinExistence type="predicted"/>
<feature type="domain" description="Major facilitator superfamily (MFS) profile" evidence="7">
    <location>
        <begin position="12"/>
        <end position="414"/>
    </location>
</feature>
<keyword evidence="9" id="KW-1185">Reference proteome</keyword>
<evidence type="ECO:0000256" key="1">
    <source>
        <dbReference type="ARBA" id="ARBA00004651"/>
    </source>
</evidence>
<feature type="transmembrane region" description="Helical" evidence="6">
    <location>
        <begin position="390"/>
        <end position="407"/>
    </location>
</feature>
<dbReference type="Pfam" id="PF07690">
    <property type="entry name" value="MFS_1"/>
    <property type="match status" value="1"/>
</dbReference>
<dbReference type="PROSITE" id="PS50850">
    <property type="entry name" value="MFS"/>
    <property type="match status" value="1"/>
</dbReference>
<keyword evidence="2" id="KW-0813">Transport</keyword>
<dbReference type="SUPFAM" id="SSF103473">
    <property type="entry name" value="MFS general substrate transporter"/>
    <property type="match status" value="1"/>
</dbReference>
<feature type="transmembrane region" description="Helical" evidence="6">
    <location>
        <begin position="266"/>
        <end position="290"/>
    </location>
</feature>
<evidence type="ECO:0000313" key="8">
    <source>
        <dbReference type="EMBL" id="OMF58080.1"/>
    </source>
</evidence>
<feature type="transmembrane region" description="Helical" evidence="6">
    <location>
        <begin position="90"/>
        <end position="106"/>
    </location>
</feature>
<evidence type="ECO:0000259" key="7">
    <source>
        <dbReference type="PROSITE" id="PS50850"/>
    </source>
</evidence>
<dbReference type="GO" id="GO:0022857">
    <property type="term" value="F:transmembrane transporter activity"/>
    <property type="evidence" value="ECO:0007669"/>
    <property type="project" value="InterPro"/>
</dbReference>
<feature type="transmembrane region" description="Helical" evidence="6">
    <location>
        <begin position="231"/>
        <end position="254"/>
    </location>
</feature>
<feature type="transmembrane region" description="Helical" evidence="6">
    <location>
        <begin position="54"/>
        <end position="78"/>
    </location>
</feature>
<dbReference type="STRING" id="297318.BK138_05820"/>
<evidence type="ECO:0000313" key="9">
    <source>
        <dbReference type="Proteomes" id="UP000187172"/>
    </source>
</evidence>